<organism evidence="2 3">
    <name type="scientific">Holothuria leucospilota</name>
    <name type="common">Black long sea cucumber</name>
    <name type="synonym">Mertensiothuria leucospilota</name>
    <dbReference type="NCBI Taxonomy" id="206669"/>
    <lineage>
        <taxon>Eukaryota</taxon>
        <taxon>Metazoa</taxon>
        <taxon>Echinodermata</taxon>
        <taxon>Eleutherozoa</taxon>
        <taxon>Echinozoa</taxon>
        <taxon>Holothuroidea</taxon>
        <taxon>Aspidochirotacea</taxon>
        <taxon>Aspidochirotida</taxon>
        <taxon>Holothuriidae</taxon>
        <taxon>Holothuria</taxon>
    </lineage>
</organism>
<sequence length="377" mass="40545">MIPVQCTTSPARLVTTTLTSVSNSPTVFCNVSGDVQGSAQLTIRTISRNLSPYCVSDFTDGIIANAAIKLSCYIDTQRPAGLLEQWRDNNDMTLVLEERNIFGNTRRISTTVVVGTTNNGTNYTCVEVRDGMISASCQVGPIFVYENVLPFIEIPDMRNLSHGDTREFRCSSVPSSNITWTVLEPGNDAGIFVSIKGPLITVTVPNNVKFVGSFRALCLGNLNDKQGVAILDLYITESRDLLSTSVHVTEANSTVATLTTEASRNLLSTTVHRQEANSTVTSLKTKASRDLLSTTVNRQEAKSAVATLTTKASGDSLSTTVDRQGAKSTVATLTTKTAVTTEDTILVVVILAAVGVFVVTLIVLFLAVLLLQKKKKK</sequence>
<evidence type="ECO:0000313" key="2">
    <source>
        <dbReference type="EMBL" id="KAJ8020086.1"/>
    </source>
</evidence>
<dbReference type="Proteomes" id="UP001152320">
    <property type="component" value="Chromosome 23"/>
</dbReference>
<keyword evidence="3" id="KW-1185">Reference proteome</keyword>
<dbReference type="OrthoDB" id="10658643at2759"/>
<gene>
    <name evidence="2" type="ORF">HOLleu_41933</name>
</gene>
<comment type="caution">
    <text evidence="2">The sequence shown here is derived from an EMBL/GenBank/DDBJ whole genome shotgun (WGS) entry which is preliminary data.</text>
</comment>
<dbReference type="EMBL" id="JAIZAY010000023">
    <property type="protein sequence ID" value="KAJ8020086.1"/>
    <property type="molecule type" value="Genomic_DNA"/>
</dbReference>
<proteinExistence type="predicted"/>
<keyword evidence="1" id="KW-0812">Transmembrane</keyword>
<feature type="transmembrane region" description="Helical" evidence="1">
    <location>
        <begin position="345"/>
        <end position="371"/>
    </location>
</feature>
<protein>
    <submittedName>
        <fullName evidence="2">Uncharacterized protein</fullName>
    </submittedName>
</protein>
<accession>A0A9Q0YJU9</accession>
<dbReference type="AlphaFoldDB" id="A0A9Q0YJU9"/>
<keyword evidence="1" id="KW-0472">Membrane</keyword>
<evidence type="ECO:0000256" key="1">
    <source>
        <dbReference type="SAM" id="Phobius"/>
    </source>
</evidence>
<reference evidence="2" key="1">
    <citation type="submission" date="2021-10" db="EMBL/GenBank/DDBJ databases">
        <title>Tropical sea cucumber genome reveals ecological adaptation and Cuvierian tubules defense mechanism.</title>
        <authorList>
            <person name="Chen T."/>
        </authorList>
    </citation>
    <scope>NUCLEOTIDE SEQUENCE</scope>
    <source>
        <strain evidence="2">Nanhai2018</strain>
        <tissue evidence="2">Muscle</tissue>
    </source>
</reference>
<evidence type="ECO:0000313" key="3">
    <source>
        <dbReference type="Proteomes" id="UP001152320"/>
    </source>
</evidence>
<name>A0A9Q0YJU9_HOLLE</name>
<keyword evidence="1" id="KW-1133">Transmembrane helix</keyword>